<dbReference type="PANTHER" id="PTHR30329">
    <property type="entry name" value="STATOR ELEMENT OF FLAGELLAR MOTOR COMPLEX"/>
    <property type="match status" value="1"/>
</dbReference>
<dbReference type="AlphaFoldDB" id="A0A7W9SQD7"/>
<reference evidence="4 5" key="1">
    <citation type="submission" date="2020-08" db="EMBL/GenBank/DDBJ databases">
        <title>Genomic Encyclopedia of Type Strains, Phase IV (KMG-IV): sequencing the most valuable type-strain genomes for metagenomic binning, comparative biology and taxonomic classification.</title>
        <authorList>
            <person name="Goeker M."/>
        </authorList>
    </citation>
    <scope>NUCLEOTIDE SEQUENCE [LARGE SCALE GENOMIC DNA]</scope>
    <source>
        <strain evidence="4 5">DSM 23562</strain>
    </source>
</reference>
<feature type="region of interest" description="Disordered" evidence="2">
    <location>
        <begin position="32"/>
        <end position="56"/>
    </location>
</feature>
<name>A0A7W9SQD7_ARMRO</name>
<dbReference type="InterPro" id="IPR036737">
    <property type="entry name" value="OmpA-like_sf"/>
</dbReference>
<proteinExistence type="predicted"/>
<dbReference type="GO" id="GO:0016020">
    <property type="term" value="C:membrane"/>
    <property type="evidence" value="ECO:0007669"/>
    <property type="project" value="UniProtKB-UniRule"/>
</dbReference>
<dbReference type="RefSeq" id="WP_184195661.1">
    <property type="nucleotide sequence ID" value="NZ_JACHGW010000002.1"/>
</dbReference>
<organism evidence="4 5">
    <name type="scientific">Armatimonas rosea</name>
    <dbReference type="NCBI Taxonomy" id="685828"/>
    <lineage>
        <taxon>Bacteria</taxon>
        <taxon>Bacillati</taxon>
        <taxon>Armatimonadota</taxon>
        <taxon>Armatimonadia</taxon>
        <taxon>Armatimonadales</taxon>
        <taxon>Armatimonadaceae</taxon>
        <taxon>Armatimonas</taxon>
    </lineage>
</organism>
<dbReference type="Proteomes" id="UP000520814">
    <property type="component" value="Unassembled WGS sequence"/>
</dbReference>
<keyword evidence="1" id="KW-0472">Membrane</keyword>
<dbReference type="PROSITE" id="PS51123">
    <property type="entry name" value="OMPA_2"/>
    <property type="match status" value="1"/>
</dbReference>
<dbReference type="CDD" id="cd07185">
    <property type="entry name" value="OmpA_C-like"/>
    <property type="match status" value="1"/>
</dbReference>
<dbReference type="SUPFAM" id="SSF103088">
    <property type="entry name" value="OmpA-like"/>
    <property type="match status" value="1"/>
</dbReference>
<dbReference type="EMBL" id="JACHGW010000002">
    <property type="protein sequence ID" value="MBB6050530.1"/>
    <property type="molecule type" value="Genomic_DNA"/>
</dbReference>
<evidence type="ECO:0000256" key="1">
    <source>
        <dbReference type="PROSITE-ProRule" id="PRU00473"/>
    </source>
</evidence>
<evidence type="ECO:0000256" key="2">
    <source>
        <dbReference type="SAM" id="MobiDB-lite"/>
    </source>
</evidence>
<accession>A0A7W9SQD7</accession>
<evidence type="ECO:0000313" key="5">
    <source>
        <dbReference type="Proteomes" id="UP000520814"/>
    </source>
</evidence>
<evidence type="ECO:0000259" key="3">
    <source>
        <dbReference type="PROSITE" id="PS51123"/>
    </source>
</evidence>
<dbReference type="Gene3D" id="3.30.1330.60">
    <property type="entry name" value="OmpA-like domain"/>
    <property type="match status" value="1"/>
</dbReference>
<evidence type="ECO:0000313" key="4">
    <source>
        <dbReference type="EMBL" id="MBB6050530.1"/>
    </source>
</evidence>
<keyword evidence="5" id="KW-1185">Reference proteome</keyword>
<dbReference type="InterPro" id="IPR050330">
    <property type="entry name" value="Bact_OuterMem_StrucFunc"/>
</dbReference>
<gene>
    <name evidence="4" type="ORF">HNQ39_002321</name>
</gene>
<comment type="caution">
    <text evidence="4">The sequence shown here is derived from an EMBL/GenBank/DDBJ whole genome shotgun (WGS) entry which is preliminary data.</text>
</comment>
<dbReference type="Gene3D" id="3.40.190.10">
    <property type="entry name" value="Periplasmic binding protein-like II"/>
    <property type="match status" value="1"/>
</dbReference>
<feature type="domain" description="OmpA-like" evidence="3">
    <location>
        <begin position="484"/>
        <end position="602"/>
    </location>
</feature>
<dbReference type="Pfam" id="PF00691">
    <property type="entry name" value="OmpA"/>
    <property type="match status" value="1"/>
</dbReference>
<dbReference type="InterPro" id="IPR006665">
    <property type="entry name" value="OmpA-like"/>
</dbReference>
<protein>
    <submittedName>
        <fullName evidence="4">Outer membrane protein OmpA-like peptidoglycan-associated protein</fullName>
    </submittedName>
</protein>
<dbReference type="PANTHER" id="PTHR30329:SF21">
    <property type="entry name" value="LIPOPROTEIN YIAD-RELATED"/>
    <property type="match status" value="1"/>
</dbReference>
<sequence length="602" mass="64175">MPQLTPAGKAVILVLVIGGAVGAYRLFGGKAKDGPSSQNVPPIVLPSAGPGTEPDKGVGDFSVTMPGKEPGCTELPEVRLLGYAWNAHMGLHFANGGPQATKGSLMCQNGVNLKFARQDMNDKLTEALVTFATALSRGEKNPTVGAHFVTVMGDGSAAFLKGVDDALAKIGPEYRPKVIGAIGFSRGEDKFMGPADWKKDPQSARGGVIAGVLRDGDWNIAQKWIGDNDLKTNPDEKTYDPDAINWINTSDYLDAGEKYITGYTEERDVVRNGKKTGQRMKIKVDGVVTWTPGDVNVAQKKGGLVSIVSTKEYASQMPCVIIGVDKWCKNNRPIVEGLLKAALSGGEAVQKNDQALGQAAEISAAVYKESDAAYWKKYYKGVTEKDKTGLDVELGGSRANNISDAAYTFGLGQGSANLYAAVYKVFGDLVVKQYPEVVSGYPPADQIQDLSYLKAVVAKAGSGAVSVAQAGGAVPTVTARATGNTNEGSKSKWPIQFVTGRAEFNPTSIKDLEKLKRNLLVASNMVVEIHGHTDNVGDPAKNMQLSEARAFAVKTWLEKQAPVNFKGRISVFSHGQTQPLAPNTTEDGKAKNRRVEIILKAN</sequence>